<feature type="transmembrane region" description="Helical" evidence="1">
    <location>
        <begin position="25"/>
        <end position="42"/>
    </location>
</feature>
<protein>
    <submittedName>
        <fullName evidence="2">Putative conjugative transposon membrane protein</fullName>
    </submittedName>
</protein>
<name>B6YPX1_9STRE</name>
<reference evidence="2" key="1">
    <citation type="submission" date="2007-11" db="EMBL/GenBank/DDBJ databases">
        <authorList>
            <person name="Turk W.J.R."/>
            <person name="Mao X.-J."/>
            <person name="Bielawny T."/>
            <person name="Brunham R."/>
            <person name="Luo M."/>
            <person name="Plummer F."/>
        </authorList>
    </citation>
    <scope>NUCLEOTIDE SEQUENCE</scope>
    <source>
        <strain evidence="2">4047</strain>
    </source>
</reference>
<accession>B6YPX1</accession>
<gene>
    <name evidence="2" type="ORF">SEQ1247</name>
</gene>
<proteinExistence type="predicted"/>
<dbReference type="EMBL" id="AM909652">
    <property type="protein sequence ID" value="CAP20359.1"/>
    <property type="molecule type" value="Genomic_DNA"/>
</dbReference>
<evidence type="ECO:0000256" key="1">
    <source>
        <dbReference type="SAM" id="Phobius"/>
    </source>
</evidence>
<keyword evidence="1" id="KW-1133">Transmembrane helix</keyword>
<dbReference type="AlphaFoldDB" id="B6YPX1"/>
<reference evidence="2" key="2">
    <citation type="journal article" date="2008" name="Mol. Microbiol.">
        <title>A novel streptococcal integrative conjugative element involved in iron acquisition.</title>
        <authorList>
            <person name="Heather Z."/>
            <person name="Holden M.T."/>
            <person name="Steward K.F."/>
            <person name="Parkhill J."/>
            <person name="Song L."/>
            <person name="Challis G.L."/>
            <person name="Robinson C."/>
            <person name="Davis-Poynter N."/>
            <person name="Waller A.S."/>
        </authorList>
    </citation>
    <scope>NUCLEOTIDE SEQUENCE</scope>
    <source>
        <strain evidence="2">4047</strain>
    </source>
</reference>
<keyword evidence="1" id="KW-0812">Transmembrane</keyword>
<sequence length="52" mass="6299">MSIFFVSAYAFTVLAQKEKNIYNELANIWYEVFGIFMFMIGYDKIWYKKKVV</sequence>
<keyword evidence="1" id="KW-0472">Membrane</keyword>
<evidence type="ECO:0000313" key="2">
    <source>
        <dbReference type="EMBL" id="CAP20359.1"/>
    </source>
</evidence>
<organism evidence="2">
    <name type="scientific">Streptococcus equi subsp. equi</name>
    <dbReference type="NCBI Taxonomy" id="148942"/>
    <lineage>
        <taxon>Bacteria</taxon>
        <taxon>Bacillati</taxon>
        <taxon>Bacillota</taxon>
        <taxon>Bacilli</taxon>
        <taxon>Lactobacillales</taxon>
        <taxon>Streptococcaceae</taxon>
        <taxon>Streptococcus</taxon>
    </lineage>
</organism>